<dbReference type="InParanoid" id="A0A059BCN9"/>
<gene>
    <name evidence="1" type="ORF">EUGRSUZ_G01309</name>
</gene>
<evidence type="ECO:0000313" key="1">
    <source>
        <dbReference type="EMBL" id="KCW63666.1"/>
    </source>
</evidence>
<accession>A0A059BCN9</accession>
<sequence>MHKPSLYGVSVVISWNPAHLVSQHHLLVATFTPSIISLSLSLSLSLSHVGPRWLAWMPISSSGHLFANL</sequence>
<name>A0A059BCN9_EUCGR</name>
<proteinExistence type="predicted"/>
<organism evidence="1">
    <name type="scientific">Eucalyptus grandis</name>
    <name type="common">Flooded gum</name>
    <dbReference type="NCBI Taxonomy" id="71139"/>
    <lineage>
        <taxon>Eukaryota</taxon>
        <taxon>Viridiplantae</taxon>
        <taxon>Streptophyta</taxon>
        <taxon>Embryophyta</taxon>
        <taxon>Tracheophyta</taxon>
        <taxon>Spermatophyta</taxon>
        <taxon>Magnoliopsida</taxon>
        <taxon>eudicotyledons</taxon>
        <taxon>Gunneridae</taxon>
        <taxon>Pentapetalae</taxon>
        <taxon>rosids</taxon>
        <taxon>malvids</taxon>
        <taxon>Myrtales</taxon>
        <taxon>Myrtaceae</taxon>
        <taxon>Myrtoideae</taxon>
        <taxon>Eucalypteae</taxon>
        <taxon>Eucalyptus</taxon>
    </lineage>
</organism>
<dbReference type="EMBL" id="KK198759">
    <property type="protein sequence ID" value="KCW63666.1"/>
    <property type="molecule type" value="Genomic_DNA"/>
</dbReference>
<reference evidence="1" key="1">
    <citation type="submission" date="2013-07" db="EMBL/GenBank/DDBJ databases">
        <title>The genome of Eucalyptus grandis.</title>
        <authorList>
            <person name="Schmutz J."/>
            <person name="Hayes R."/>
            <person name="Myburg A."/>
            <person name="Tuskan G."/>
            <person name="Grattapaglia D."/>
            <person name="Rokhsar D.S."/>
        </authorList>
    </citation>
    <scope>NUCLEOTIDE SEQUENCE</scope>
    <source>
        <tissue evidence="1">Leaf extractions</tissue>
    </source>
</reference>
<protein>
    <submittedName>
        <fullName evidence="1">Uncharacterized protein</fullName>
    </submittedName>
</protein>
<dbReference type="AlphaFoldDB" id="A0A059BCN9"/>
<dbReference type="Gramene" id="KCW63666">
    <property type="protein sequence ID" value="KCW63666"/>
    <property type="gene ID" value="EUGRSUZ_G01309"/>
</dbReference>